<evidence type="ECO:0000256" key="6">
    <source>
        <dbReference type="ARBA" id="ARBA00023295"/>
    </source>
</evidence>
<dbReference type="GO" id="GO:0046556">
    <property type="term" value="F:alpha-L-arabinofuranosidase activity"/>
    <property type="evidence" value="ECO:0007669"/>
    <property type="project" value="TreeGrafter"/>
</dbReference>
<dbReference type="InterPro" id="IPR017853">
    <property type="entry name" value="GH"/>
</dbReference>
<dbReference type="KEGG" id="cqi:110716937"/>
<dbReference type="EnsemblPlants" id="AUR62027384-RA">
    <property type="protein sequence ID" value="AUR62027384-RA:cds"/>
    <property type="gene ID" value="AUR62027384"/>
</dbReference>
<dbReference type="RefSeq" id="XP_021751280.1">
    <property type="nucleotide sequence ID" value="XM_021895588.1"/>
</dbReference>
<keyword evidence="10" id="KW-1185">Reference proteome</keyword>
<dbReference type="PANTHER" id="PTHR42721:SF14">
    <property type="entry name" value="BETA-D-XYLOSIDASE 4-RELATED"/>
    <property type="match status" value="1"/>
</dbReference>
<dbReference type="InterPro" id="IPR013783">
    <property type="entry name" value="Ig-like_fold"/>
</dbReference>
<dbReference type="FunFam" id="3.40.50.1700:FF:000001">
    <property type="entry name" value="probable beta-D-xylosidase 2"/>
    <property type="match status" value="1"/>
</dbReference>
<reference evidence="9" key="1">
    <citation type="journal article" date="2017" name="Nature">
        <title>The genome of Chenopodium quinoa.</title>
        <authorList>
            <person name="Jarvis D.E."/>
            <person name="Ho Y.S."/>
            <person name="Lightfoot D.J."/>
            <person name="Schmoeckel S.M."/>
            <person name="Li B."/>
            <person name="Borm T.J.A."/>
            <person name="Ohyanagi H."/>
            <person name="Mineta K."/>
            <person name="Michell C.T."/>
            <person name="Saber N."/>
            <person name="Kharbatia N.M."/>
            <person name="Rupper R.R."/>
            <person name="Sharp A.R."/>
            <person name="Dally N."/>
            <person name="Boughton B.A."/>
            <person name="Woo Y.H."/>
            <person name="Gao G."/>
            <person name="Schijlen E.G.W.M."/>
            <person name="Guo X."/>
            <person name="Momin A.A."/>
            <person name="Negrao S."/>
            <person name="Al-Babili S."/>
            <person name="Gehring C."/>
            <person name="Roessner U."/>
            <person name="Jung C."/>
            <person name="Murphy K."/>
            <person name="Arold S.T."/>
            <person name="Gojobori T."/>
            <person name="van der Linden C.G."/>
            <person name="van Loo E.N."/>
            <person name="Jellen E.N."/>
            <person name="Maughan P.J."/>
            <person name="Tester M."/>
        </authorList>
    </citation>
    <scope>NUCLEOTIDE SEQUENCE [LARGE SCALE GENOMIC DNA]</scope>
    <source>
        <strain evidence="9">cv. PI 614886</strain>
    </source>
</reference>
<protein>
    <recommendedName>
        <fullName evidence="8">Fibronectin type III-like domain-containing protein</fullName>
    </recommendedName>
</protein>
<dbReference type="InterPro" id="IPR026891">
    <property type="entry name" value="Fn3-like"/>
</dbReference>
<dbReference type="SUPFAM" id="SSF52279">
    <property type="entry name" value="Beta-D-glucan exohydrolase, C-terminal domain"/>
    <property type="match status" value="1"/>
</dbReference>
<dbReference type="OrthoDB" id="47059at2759"/>
<dbReference type="FunFam" id="2.60.40.10:FF:001384">
    <property type="entry name" value="Beta-D-xylosidase 4"/>
    <property type="match status" value="1"/>
</dbReference>
<reference evidence="9" key="2">
    <citation type="submission" date="2021-03" db="UniProtKB">
        <authorList>
            <consortium name="EnsemblPlants"/>
        </authorList>
    </citation>
    <scope>IDENTIFICATION</scope>
</reference>
<dbReference type="GO" id="GO:0048046">
    <property type="term" value="C:apoplast"/>
    <property type="evidence" value="ECO:0007669"/>
    <property type="project" value="TreeGrafter"/>
</dbReference>
<evidence type="ECO:0000256" key="1">
    <source>
        <dbReference type="ARBA" id="ARBA00004613"/>
    </source>
</evidence>
<proteinExistence type="predicted"/>
<accession>A0A803MD41</accession>
<dbReference type="PRINTS" id="PR00133">
    <property type="entry name" value="GLHYDRLASE3"/>
</dbReference>
<dbReference type="Pfam" id="PF14310">
    <property type="entry name" value="Fn3-like"/>
    <property type="match status" value="1"/>
</dbReference>
<evidence type="ECO:0000256" key="7">
    <source>
        <dbReference type="SAM" id="Phobius"/>
    </source>
</evidence>
<dbReference type="Proteomes" id="UP000596660">
    <property type="component" value="Unplaced"/>
</dbReference>
<organism evidence="9 10">
    <name type="scientific">Chenopodium quinoa</name>
    <name type="common">Quinoa</name>
    <dbReference type="NCBI Taxonomy" id="63459"/>
    <lineage>
        <taxon>Eukaryota</taxon>
        <taxon>Viridiplantae</taxon>
        <taxon>Streptophyta</taxon>
        <taxon>Embryophyta</taxon>
        <taxon>Tracheophyta</taxon>
        <taxon>Spermatophyta</taxon>
        <taxon>Magnoliopsida</taxon>
        <taxon>eudicotyledons</taxon>
        <taxon>Gunneridae</taxon>
        <taxon>Pentapetalae</taxon>
        <taxon>Caryophyllales</taxon>
        <taxon>Chenopodiaceae</taxon>
        <taxon>Chenopodioideae</taxon>
        <taxon>Atripliceae</taxon>
        <taxon>Chenopodium</taxon>
    </lineage>
</organism>
<dbReference type="Pfam" id="PF01915">
    <property type="entry name" value="Glyco_hydro_3_C"/>
    <property type="match status" value="1"/>
</dbReference>
<feature type="domain" description="Fibronectin type III-like" evidence="8">
    <location>
        <begin position="705"/>
        <end position="774"/>
    </location>
</feature>
<evidence type="ECO:0000313" key="9">
    <source>
        <dbReference type="EnsemblPlants" id="AUR62027384-RA:cds"/>
    </source>
</evidence>
<dbReference type="FunFam" id="3.20.20.300:FF:000004">
    <property type="entry name" value="probable beta-D-xylosidase 7"/>
    <property type="match status" value="1"/>
</dbReference>
<dbReference type="InterPro" id="IPR044993">
    <property type="entry name" value="BXL"/>
</dbReference>
<keyword evidence="4" id="KW-0378">Hydrolase</keyword>
<dbReference type="AlphaFoldDB" id="A0A803MD41"/>
<dbReference type="InterPro" id="IPR036881">
    <property type="entry name" value="Glyco_hydro_3_C_sf"/>
</dbReference>
<evidence type="ECO:0000256" key="2">
    <source>
        <dbReference type="ARBA" id="ARBA00022525"/>
    </source>
</evidence>
<dbReference type="Gene3D" id="2.60.40.10">
    <property type="entry name" value="Immunoglobulins"/>
    <property type="match status" value="1"/>
</dbReference>
<keyword evidence="2" id="KW-0964">Secreted</keyword>
<dbReference type="Gene3D" id="3.20.20.300">
    <property type="entry name" value="Glycoside hydrolase, family 3, N-terminal domain"/>
    <property type="match status" value="1"/>
</dbReference>
<evidence type="ECO:0000256" key="4">
    <source>
        <dbReference type="ARBA" id="ARBA00022801"/>
    </source>
</evidence>
<dbReference type="OMA" id="WGFKGHV"/>
<dbReference type="Pfam" id="PF00933">
    <property type="entry name" value="Glyco_hydro_3"/>
    <property type="match status" value="1"/>
</dbReference>
<dbReference type="SMART" id="SM01217">
    <property type="entry name" value="Fn3_like"/>
    <property type="match status" value="1"/>
</dbReference>
<dbReference type="SUPFAM" id="SSF51445">
    <property type="entry name" value="(Trans)glycosidases"/>
    <property type="match status" value="1"/>
</dbReference>
<gene>
    <name evidence="9" type="primary">LOC110716937</name>
</gene>
<dbReference type="InterPro" id="IPR002772">
    <property type="entry name" value="Glyco_hydro_3_C"/>
</dbReference>
<evidence type="ECO:0000259" key="8">
    <source>
        <dbReference type="SMART" id="SM01217"/>
    </source>
</evidence>
<evidence type="ECO:0000313" key="10">
    <source>
        <dbReference type="Proteomes" id="UP000596660"/>
    </source>
</evidence>
<evidence type="ECO:0000256" key="5">
    <source>
        <dbReference type="ARBA" id="ARBA00023180"/>
    </source>
</evidence>
<keyword evidence="7" id="KW-1133">Transmembrane helix</keyword>
<evidence type="ECO:0000256" key="3">
    <source>
        <dbReference type="ARBA" id="ARBA00022729"/>
    </source>
</evidence>
<dbReference type="Gramene" id="AUR62027384-RA">
    <property type="protein sequence ID" value="AUR62027384-RA:cds"/>
    <property type="gene ID" value="AUR62027384"/>
</dbReference>
<sequence>MASQENRAQNCSVFPVLLPCFFYTILFITLHSLSLPTKALGQSPPFACDTAGNASLSSFGFCDTSKTLEARVADLVGRLTLPEKIGYLISGAASVSRLGIPKYEWWSEALHGVSYTGPGTRFSSVVPGATSFPQVITTAASFNTSLFEAIGKVVSSEARAMYNVGLAGLTYWSPNVNIFRDPRWGRGQETPGEDPLLASKYGSNYVKGLQQSDDPDPNKLKVAACCKHYTAYDVDNWKGVDRYTFNAVVSQQDLDDTFQPPFKSCVVDGNVASVMCSYNQVNGKPTCADSDLLSGVIRGDWKLNGYIVTDCDSIDVLFKSQHYTKTPEEAVAQSILAGVNLDCGYFLSQHTQGAVDKGLIKESDIDKAISYNFATLMRLGFFDGNPSKKPYGNLGPKDVCTPANQELALDAARQGIVLLQNTAKTLPFSATKIKSVAVIGPNANVTKTMIGNYEGTPCKYTTPLQGLAAYTSTTFQAGCSNVACATAQVDEAKQIASTADATILIVGADQSIEAESRDRVDLLLPGQQPLLVSEVANVSKGPVILVIMSGGGMDVTFAKNNDKIKSILWVGYPGEAGGAAIADIIFGAYNPCGRLPMTWYPQSYTDEVPMTNMNMRPNPATGYPGRSYRFYTGETVYNFGDGLSYSDFTHHLAKAPTEVSIPLQEIHECRSSTCKSVDAVGEHCQNLAFDVHLKVRNNGAMGGRHTIFLFSSPPSVHNSPRKHLLGFEKVFLHGKTERLVVFKVDACKHLSVVDEVGNRKVALGVHQLHIGDLKYSFNVRI</sequence>
<dbReference type="GO" id="GO:0031222">
    <property type="term" value="P:arabinan catabolic process"/>
    <property type="evidence" value="ECO:0007669"/>
    <property type="project" value="TreeGrafter"/>
</dbReference>
<keyword evidence="3" id="KW-0732">Signal</keyword>
<dbReference type="InterPro" id="IPR001764">
    <property type="entry name" value="Glyco_hydro_3_N"/>
</dbReference>
<name>A0A803MD41_CHEQI</name>
<dbReference type="GO" id="GO:0009044">
    <property type="term" value="F:xylan 1,4-beta-xylosidase activity"/>
    <property type="evidence" value="ECO:0007669"/>
    <property type="project" value="InterPro"/>
</dbReference>
<dbReference type="GO" id="GO:0045493">
    <property type="term" value="P:xylan catabolic process"/>
    <property type="evidence" value="ECO:0007669"/>
    <property type="project" value="InterPro"/>
</dbReference>
<keyword evidence="7" id="KW-0472">Membrane</keyword>
<feature type="transmembrane region" description="Helical" evidence="7">
    <location>
        <begin position="12"/>
        <end position="33"/>
    </location>
</feature>
<keyword evidence="6" id="KW-0326">Glycosidase</keyword>
<dbReference type="Gene3D" id="3.40.50.1700">
    <property type="entry name" value="Glycoside hydrolase family 3 C-terminal domain"/>
    <property type="match status" value="1"/>
</dbReference>
<dbReference type="InterPro" id="IPR036962">
    <property type="entry name" value="Glyco_hydro_3_N_sf"/>
</dbReference>
<comment type="subcellular location">
    <subcellularLocation>
        <location evidence="1">Secreted</location>
    </subcellularLocation>
</comment>
<dbReference type="PANTHER" id="PTHR42721">
    <property type="entry name" value="SUGAR HYDROLASE-RELATED"/>
    <property type="match status" value="1"/>
</dbReference>
<dbReference type="GeneID" id="110716937"/>
<keyword evidence="5" id="KW-0325">Glycoprotein</keyword>
<keyword evidence="7" id="KW-0812">Transmembrane</keyword>